<protein>
    <submittedName>
        <fullName evidence="1">Uncharacterized protein</fullName>
    </submittedName>
</protein>
<dbReference type="Proteomes" id="UP001612741">
    <property type="component" value="Unassembled WGS sequence"/>
</dbReference>
<evidence type="ECO:0000313" key="1">
    <source>
        <dbReference type="EMBL" id="MFI6499037.1"/>
    </source>
</evidence>
<organism evidence="1 2">
    <name type="scientific">Nonomuraea typhae</name>
    <dbReference type="NCBI Taxonomy" id="2603600"/>
    <lineage>
        <taxon>Bacteria</taxon>
        <taxon>Bacillati</taxon>
        <taxon>Actinomycetota</taxon>
        <taxon>Actinomycetes</taxon>
        <taxon>Streptosporangiales</taxon>
        <taxon>Streptosporangiaceae</taxon>
        <taxon>Nonomuraea</taxon>
    </lineage>
</organism>
<dbReference type="EMBL" id="JBITGY010000004">
    <property type="protein sequence ID" value="MFI6499037.1"/>
    <property type="molecule type" value="Genomic_DNA"/>
</dbReference>
<comment type="caution">
    <text evidence="1">The sequence shown here is derived from an EMBL/GenBank/DDBJ whole genome shotgun (WGS) entry which is preliminary data.</text>
</comment>
<gene>
    <name evidence="1" type="ORF">ACIBG2_16740</name>
</gene>
<proteinExistence type="predicted"/>
<dbReference type="RefSeq" id="WP_397082269.1">
    <property type="nucleotide sequence ID" value="NZ_JBITGY010000004.1"/>
</dbReference>
<evidence type="ECO:0000313" key="2">
    <source>
        <dbReference type="Proteomes" id="UP001612741"/>
    </source>
</evidence>
<sequence length="137" mass="14878">MTDETITQAQALARVEQLIRDTAAALAPAPQLELIPHGTGTDICLNPNEPAGKVNVNRAYWLHDVPRSENLSISRQVKAYWEAQGHVITGTGTGKSPNLSGESRPDRYILGLSWSEGDKLFLEATSTCVWPEGIAPK</sequence>
<accession>A0ABW7YTM1</accession>
<keyword evidence="2" id="KW-1185">Reference proteome</keyword>
<name>A0ABW7YTM1_9ACTN</name>
<reference evidence="1 2" key="1">
    <citation type="submission" date="2024-10" db="EMBL/GenBank/DDBJ databases">
        <title>The Natural Products Discovery Center: Release of the First 8490 Sequenced Strains for Exploring Actinobacteria Biosynthetic Diversity.</title>
        <authorList>
            <person name="Kalkreuter E."/>
            <person name="Kautsar S.A."/>
            <person name="Yang D."/>
            <person name="Bader C.D."/>
            <person name="Teijaro C.N."/>
            <person name="Fluegel L."/>
            <person name="Davis C.M."/>
            <person name="Simpson J.R."/>
            <person name="Lauterbach L."/>
            <person name="Steele A.D."/>
            <person name="Gui C."/>
            <person name="Meng S."/>
            <person name="Li G."/>
            <person name="Viehrig K."/>
            <person name="Ye F."/>
            <person name="Su P."/>
            <person name="Kiefer A.F."/>
            <person name="Nichols A."/>
            <person name="Cepeda A.J."/>
            <person name="Yan W."/>
            <person name="Fan B."/>
            <person name="Jiang Y."/>
            <person name="Adhikari A."/>
            <person name="Zheng C.-J."/>
            <person name="Schuster L."/>
            <person name="Cowan T.M."/>
            <person name="Smanski M.J."/>
            <person name="Chevrette M.G."/>
            <person name="De Carvalho L.P.S."/>
            <person name="Shen B."/>
        </authorList>
    </citation>
    <scope>NUCLEOTIDE SEQUENCE [LARGE SCALE GENOMIC DNA]</scope>
    <source>
        <strain evidence="1 2">NPDC050545</strain>
    </source>
</reference>